<keyword evidence="3 4" id="KW-0129">CBS domain</keyword>
<evidence type="ECO:0000313" key="7">
    <source>
        <dbReference type="EMBL" id="KAG0003333.1"/>
    </source>
</evidence>
<dbReference type="InterPro" id="IPR046342">
    <property type="entry name" value="CBS_dom_sf"/>
</dbReference>
<evidence type="ECO:0000256" key="1">
    <source>
        <dbReference type="ARBA" id="ARBA00006750"/>
    </source>
</evidence>
<dbReference type="PANTHER" id="PTHR13780:SF35">
    <property type="entry name" value="LD22662P"/>
    <property type="match status" value="1"/>
</dbReference>
<name>A0A9P6MIS9_9FUNG</name>
<dbReference type="PROSITE" id="PS51371">
    <property type="entry name" value="CBS"/>
    <property type="match status" value="1"/>
</dbReference>
<feature type="non-terminal residue" evidence="7">
    <location>
        <position position="1"/>
    </location>
</feature>
<protein>
    <submittedName>
        <fullName evidence="7">AMP-activated serine/threonine-protein kinase regulatory subunit</fullName>
    </submittedName>
</protein>
<dbReference type="GO" id="GO:0005634">
    <property type="term" value="C:nucleus"/>
    <property type="evidence" value="ECO:0007669"/>
    <property type="project" value="TreeGrafter"/>
</dbReference>
<dbReference type="Pfam" id="PF00571">
    <property type="entry name" value="CBS"/>
    <property type="match status" value="1"/>
</dbReference>
<evidence type="ECO:0000256" key="2">
    <source>
        <dbReference type="ARBA" id="ARBA00022737"/>
    </source>
</evidence>
<keyword evidence="8" id="KW-1185">Reference proteome</keyword>
<feature type="domain" description="CBS" evidence="6">
    <location>
        <begin position="20"/>
        <end position="82"/>
    </location>
</feature>
<reference evidence="7" key="1">
    <citation type="journal article" date="2020" name="Fungal Divers.">
        <title>Resolving the Mortierellaceae phylogeny through synthesis of multi-gene phylogenetics and phylogenomics.</title>
        <authorList>
            <person name="Vandepol N."/>
            <person name="Liber J."/>
            <person name="Desiro A."/>
            <person name="Na H."/>
            <person name="Kennedy M."/>
            <person name="Barry K."/>
            <person name="Grigoriev I.V."/>
            <person name="Miller A.N."/>
            <person name="O'Donnell K."/>
            <person name="Stajich J.E."/>
            <person name="Bonito G."/>
        </authorList>
    </citation>
    <scope>NUCLEOTIDE SEQUENCE</scope>
    <source>
        <strain evidence="7">MES-2147</strain>
    </source>
</reference>
<dbReference type="SMART" id="SM00116">
    <property type="entry name" value="CBS"/>
    <property type="match status" value="1"/>
</dbReference>
<evidence type="ECO:0000256" key="4">
    <source>
        <dbReference type="PROSITE-ProRule" id="PRU00703"/>
    </source>
</evidence>
<comment type="similarity">
    <text evidence="1">Belongs to the 5'-AMP-activated protein kinase gamma subunit family.</text>
</comment>
<dbReference type="GO" id="GO:0019901">
    <property type="term" value="F:protein kinase binding"/>
    <property type="evidence" value="ECO:0007669"/>
    <property type="project" value="TreeGrafter"/>
</dbReference>
<gene>
    <name evidence="7" type="primary">SNF4_1</name>
    <name evidence="7" type="ORF">BGZ65_001809</name>
</gene>
<dbReference type="InterPro" id="IPR000644">
    <property type="entry name" value="CBS_dom"/>
</dbReference>
<keyword evidence="2" id="KW-0677">Repeat</keyword>
<dbReference type="AlphaFoldDB" id="A0A9P6MIS9"/>
<dbReference type="GO" id="GO:0019887">
    <property type="term" value="F:protein kinase regulator activity"/>
    <property type="evidence" value="ECO:0007669"/>
    <property type="project" value="TreeGrafter"/>
</dbReference>
<accession>A0A9P6MIS9</accession>
<comment type="caution">
    <text evidence="7">The sequence shown here is derived from an EMBL/GenBank/DDBJ whole genome shotgun (WGS) entry which is preliminary data.</text>
</comment>
<sequence length="121" mass="13179">TLVKAGVYKDLDLCVAEALLRRPEDFAGVHTCTLNDSLSSIFGTIRKSQVHRLIVVDSGNKLKGIVSLSDIMRYLVGGSRETIVSEPLEQKIDHAEEGIQEAGAPPTSGDQEEKLEDEEEA</sequence>
<dbReference type="OrthoDB" id="286637at2759"/>
<evidence type="ECO:0000259" key="6">
    <source>
        <dbReference type="PROSITE" id="PS51371"/>
    </source>
</evidence>
<dbReference type="SUPFAM" id="SSF54631">
    <property type="entry name" value="CBS-domain pair"/>
    <property type="match status" value="1"/>
</dbReference>
<dbReference type="Proteomes" id="UP000749646">
    <property type="component" value="Unassembled WGS sequence"/>
</dbReference>
<dbReference type="GO" id="GO:0016208">
    <property type="term" value="F:AMP binding"/>
    <property type="evidence" value="ECO:0007669"/>
    <property type="project" value="TreeGrafter"/>
</dbReference>
<dbReference type="EMBL" id="JAAAHW010000359">
    <property type="protein sequence ID" value="KAG0003333.1"/>
    <property type="molecule type" value="Genomic_DNA"/>
</dbReference>
<dbReference type="PANTHER" id="PTHR13780">
    <property type="entry name" value="AMP-ACTIVATED PROTEIN KINASE, GAMMA REGULATORY SUBUNIT"/>
    <property type="match status" value="1"/>
</dbReference>
<dbReference type="InterPro" id="IPR050511">
    <property type="entry name" value="AMPK_gamma/SDS23_families"/>
</dbReference>
<organism evidence="7 8">
    <name type="scientific">Modicella reniformis</name>
    <dbReference type="NCBI Taxonomy" id="1440133"/>
    <lineage>
        <taxon>Eukaryota</taxon>
        <taxon>Fungi</taxon>
        <taxon>Fungi incertae sedis</taxon>
        <taxon>Mucoromycota</taxon>
        <taxon>Mortierellomycotina</taxon>
        <taxon>Mortierellomycetes</taxon>
        <taxon>Mortierellales</taxon>
        <taxon>Mortierellaceae</taxon>
        <taxon>Modicella</taxon>
    </lineage>
</organism>
<evidence type="ECO:0000256" key="3">
    <source>
        <dbReference type="ARBA" id="ARBA00023122"/>
    </source>
</evidence>
<evidence type="ECO:0000313" key="8">
    <source>
        <dbReference type="Proteomes" id="UP000749646"/>
    </source>
</evidence>
<dbReference type="Gene3D" id="3.10.580.10">
    <property type="entry name" value="CBS-domain"/>
    <property type="match status" value="1"/>
</dbReference>
<dbReference type="GO" id="GO:0005737">
    <property type="term" value="C:cytoplasm"/>
    <property type="evidence" value="ECO:0007669"/>
    <property type="project" value="TreeGrafter"/>
</dbReference>
<proteinExistence type="inferred from homology"/>
<feature type="region of interest" description="Disordered" evidence="5">
    <location>
        <begin position="90"/>
        <end position="121"/>
    </location>
</feature>
<dbReference type="GO" id="GO:0031588">
    <property type="term" value="C:nucleotide-activated protein kinase complex"/>
    <property type="evidence" value="ECO:0007669"/>
    <property type="project" value="TreeGrafter"/>
</dbReference>
<evidence type="ECO:0000256" key="5">
    <source>
        <dbReference type="SAM" id="MobiDB-lite"/>
    </source>
</evidence>